<sequence>MDDEQAKNSTIKDAEKLVNRSRTLSTRVATHNSRIAGERDSLAEEVKLLRQDIQRALKQSDDSHALAELKLAKAVLEGHGPGGDLRKLLKQPTPALLKLLLGQHCNVMTLQRKEAIKLKEEYHTFRDRSGVVLFAFASVLLVGLLRADAKRQAGEPFSLTPPFMVGVQAFLAWLLYFYTALALRENVLKVNGSSIRPWWIHHHYWAMVTMALLLTLPVDSGAVQAFVRKFLWWSTFQGAVMMVQNRYQRRRMYTRIALGKNRAMDVVSGETSGGSGQLLILYPLLFALQILQCWIGACMLSGTFLAVISPEGWLDPEAHESDLRGSRGVAVAGGLLIFMGVANFRNTVATIMEKRKKPRPASGAQKENGKPAADTAPELGSGSKEEVEASYTLKSPVHVHQ</sequence>
<feature type="transmembrane region" description="Helical" evidence="7">
    <location>
        <begin position="204"/>
        <end position="224"/>
    </location>
</feature>
<reference evidence="8 9" key="1">
    <citation type="submission" date="2024-06" db="EMBL/GenBank/DDBJ databases">
        <authorList>
            <person name="Kraege A."/>
            <person name="Thomma B."/>
        </authorList>
    </citation>
    <scope>NUCLEOTIDE SEQUENCE [LARGE SCALE GENOMIC DNA]</scope>
</reference>
<comment type="caution">
    <text evidence="8">The sequence shown here is derived from an EMBL/GenBank/DDBJ whole genome shotgun (WGS) entry which is preliminary data.</text>
</comment>
<dbReference type="PANTHER" id="PTHR21433">
    <property type="entry name" value="TRANSMEMBRANE PROTEIN INDUCED BY TUMOR NECROSIS FACTOR ALPHA"/>
    <property type="match status" value="1"/>
</dbReference>
<evidence type="ECO:0000256" key="2">
    <source>
        <dbReference type="ARBA" id="ARBA00009700"/>
    </source>
</evidence>
<evidence type="ECO:0000256" key="1">
    <source>
        <dbReference type="ARBA" id="ARBA00004141"/>
    </source>
</evidence>
<evidence type="ECO:0000256" key="6">
    <source>
        <dbReference type="SAM" id="MobiDB-lite"/>
    </source>
</evidence>
<dbReference type="EMBL" id="CAXHTA020000017">
    <property type="protein sequence ID" value="CAL5227601.1"/>
    <property type="molecule type" value="Genomic_DNA"/>
</dbReference>
<feature type="transmembrane region" description="Helical" evidence="7">
    <location>
        <begin position="279"/>
        <end position="308"/>
    </location>
</feature>
<keyword evidence="4 7" id="KW-1133">Transmembrane helix</keyword>
<dbReference type="InterPro" id="IPR012926">
    <property type="entry name" value="TMEM120A/B"/>
</dbReference>
<name>A0ABP1G5P0_9CHLO</name>
<proteinExistence type="inferred from homology"/>
<evidence type="ECO:0000313" key="8">
    <source>
        <dbReference type="EMBL" id="CAL5227601.1"/>
    </source>
</evidence>
<feature type="transmembrane region" description="Helical" evidence="7">
    <location>
        <begin position="230"/>
        <end position="247"/>
    </location>
</feature>
<feature type="transmembrane region" description="Helical" evidence="7">
    <location>
        <begin position="159"/>
        <end position="183"/>
    </location>
</feature>
<comment type="subcellular location">
    <subcellularLocation>
        <location evidence="1">Membrane</location>
        <topology evidence="1">Multi-pass membrane protein</topology>
    </subcellularLocation>
</comment>
<evidence type="ECO:0000256" key="7">
    <source>
        <dbReference type="SAM" id="Phobius"/>
    </source>
</evidence>
<accession>A0ABP1G5P0</accession>
<feature type="transmembrane region" description="Helical" evidence="7">
    <location>
        <begin position="328"/>
        <end position="348"/>
    </location>
</feature>
<protein>
    <submittedName>
        <fullName evidence="8">G10603 protein</fullName>
    </submittedName>
</protein>
<feature type="transmembrane region" description="Helical" evidence="7">
    <location>
        <begin position="129"/>
        <end position="147"/>
    </location>
</feature>
<dbReference type="Pfam" id="PF07851">
    <property type="entry name" value="TMEM120A-B"/>
    <property type="match status" value="1"/>
</dbReference>
<gene>
    <name evidence="8" type="primary">g10603</name>
    <name evidence="8" type="ORF">VP750_LOCUS9507</name>
</gene>
<evidence type="ECO:0000313" key="9">
    <source>
        <dbReference type="Proteomes" id="UP001497392"/>
    </source>
</evidence>
<keyword evidence="3 7" id="KW-0812">Transmembrane</keyword>
<feature type="region of interest" description="Disordered" evidence="6">
    <location>
        <begin position="353"/>
        <end position="401"/>
    </location>
</feature>
<evidence type="ECO:0000256" key="3">
    <source>
        <dbReference type="ARBA" id="ARBA00022692"/>
    </source>
</evidence>
<organism evidence="8 9">
    <name type="scientific">Coccomyxa viridis</name>
    <dbReference type="NCBI Taxonomy" id="1274662"/>
    <lineage>
        <taxon>Eukaryota</taxon>
        <taxon>Viridiplantae</taxon>
        <taxon>Chlorophyta</taxon>
        <taxon>core chlorophytes</taxon>
        <taxon>Trebouxiophyceae</taxon>
        <taxon>Trebouxiophyceae incertae sedis</taxon>
        <taxon>Coccomyxaceae</taxon>
        <taxon>Coccomyxa</taxon>
    </lineage>
</organism>
<evidence type="ECO:0000256" key="5">
    <source>
        <dbReference type="ARBA" id="ARBA00023136"/>
    </source>
</evidence>
<evidence type="ECO:0000256" key="4">
    <source>
        <dbReference type="ARBA" id="ARBA00022989"/>
    </source>
</evidence>
<keyword evidence="9" id="KW-1185">Reference proteome</keyword>
<dbReference type="Proteomes" id="UP001497392">
    <property type="component" value="Unassembled WGS sequence"/>
</dbReference>
<dbReference type="PANTHER" id="PTHR21433:SF0">
    <property type="entry name" value="TRANSMEMBRANE PROTEIN 120 HOMOLOG"/>
    <property type="match status" value="1"/>
</dbReference>
<comment type="similarity">
    <text evidence="2">Belongs to the TMEM120 family.</text>
</comment>
<keyword evidence="5 7" id="KW-0472">Membrane</keyword>